<dbReference type="WBParaSite" id="nRc.2.0.1.t48229-RA">
    <property type="protein sequence ID" value="nRc.2.0.1.t48229-RA"/>
    <property type="gene ID" value="nRc.2.0.1.g48229"/>
</dbReference>
<accession>A0A915LAW4</accession>
<evidence type="ECO:0000313" key="1">
    <source>
        <dbReference type="Proteomes" id="UP000887565"/>
    </source>
</evidence>
<sequence length="146" mass="16922">AQVFGRPPIQIKPKALSTDTIYNNKFSHTARCEEELPRSMPHRRQPSAANHFGFLDYPPDDYYDHPQPQYKMLHTSHREEDSRIKTIVDNMHPLITDGAPTNKCLLRFFICLENEFGYDASNHVKMSTLRGLTSDTPSDMIQDMRQ</sequence>
<dbReference type="AlphaFoldDB" id="A0A915LAW4"/>
<name>A0A915LAW4_ROMCU</name>
<protein>
    <submittedName>
        <fullName evidence="2">Uncharacterized protein</fullName>
    </submittedName>
</protein>
<reference evidence="2" key="1">
    <citation type="submission" date="2022-11" db="UniProtKB">
        <authorList>
            <consortium name="WormBaseParasite"/>
        </authorList>
    </citation>
    <scope>IDENTIFICATION</scope>
</reference>
<evidence type="ECO:0000313" key="2">
    <source>
        <dbReference type="WBParaSite" id="nRc.2.0.1.t48229-RA"/>
    </source>
</evidence>
<dbReference type="Proteomes" id="UP000887565">
    <property type="component" value="Unplaced"/>
</dbReference>
<keyword evidence="1" id="KW-1185">Reference proteome</keyword>
<proteinExistence type="predicted"/>
<organism evidence="1 2">
    <name type="scientific">Romanomermis culicivorax</name>
    <name type="common">Nematode worm</name>
    <dbReference type="NCBI Taxonomy" id="13658"/>
    <lineage>
        <taxon>Eukaryota</taxon>
        <taxon>Metazoa</taxon>
        <taxon>Ecdysozoa</taxon>
        <taxon>Nematoda</taxon>
        <taxon>Enoplea</taxon>
        <taxon>Dorylaimia</taxon>
        <taxon>Mermithida</taxon>
        <taxon>Mermithoidea</taxon>
        <taxon>Mermithidae</taxon>
        <taxon>Romanomermis</taxon>
    </lineage>
</organism>